<dbReference type="PANTHER" id="PTHR48045">
    <property type="entry name" value="UDP-GLYCOSYLTRANSFERASE 72B1"/>
    <property type="match status" value="1"/>
</dbReference>
<name>A0A9D4U580_ADICA</name>
<protein>
    <recommendedName>
        <fullName evidence="3">Glycosyltransferase N-terminal domain-containing protein</fullName>
    </recommendedName>
</protein>
<evidence type="ECO:0000313" key="5">
    <source>
        <dbReference type="Proteomes" id="UP000886520"/>
    </source>
</evidence>
<evidence type="ECO:0000256" key="1">
    <source>
        <dbReference type="ARBA" id="ARBA00009995"/>
    </source>
</evidence>
<feature type="domain" description="Glycosyltransferase N-terminal" evidence="3">
    <location>
        <begin position="6"/>
        <end position="45"/>
    </location>
</feature>
<dbReference type="InterPro" id="IPR002213">
    <property type="entry name" value="UDP_glucos_trans"/>
</dbReference>
<evidence type="ECO:0000256" key="2">
    <source>
        <dbReference type="ARBA" id="ARBA00022679"/>
    </source>
</evidence>
<dbReference type="InterPro" id="IPR058980">
    <property type="entry name" value="Glyco_transf_N"/>
</dbReference>
<dbReference type="Pfam" id="PF26168">
    <property type="entry name" value="Glyco_transf_N"/>
    <property type="match status" value="1"/>
</dbReference>
<keyword evidence="2" id="KW-0808">Transferase</keyword>
<dbReference type="Pfam" id="PF00201">
    <property type="entry name" value="UDPGT"/>
    <property type="match status" value="1"/>
</dbReference>
<keyword evidence="5" id="KW-1185">Reference proteome</keyword>
<dbReference type="SUPFAM" id="SSF53756">
    <property type="entry name" value="UDP-Glycosyltransferase/glycogen phosphorylase"/>
    <property type="match status" value="1"/>
</dbReference>
<evidence type="ECO:0000259" key="3">
    <source>
        <dbReference type="Pfam" id="PF26168"/>
    </source>
</evidence>
<evidence type="ECO:0000313" key="4">
    <source>
        <dbReference type="EMBL" id="KAI5061607.1"/>
    </source>
</evidence>
<dbReference type="OrthoDB" id="5835829at2759"/>
<dbReference type="AlphaFoldDB" id="A0A9D4U580"/>
<dbReference type="FunFam" id="3.40.50.2000:FF:000060">
    <property type="entry name" value="Glycosyltransferase"/>
    <property type="match status" value="1"/>
</dbReference>
<reference evidence="4" key="1">
    <citation type="submission" date="2021-01" db="EMBL/GenBank/DDBJ databases">
        <title>Adiantum capillus-veneris genome.</title>
        <authorList>
            <person name="Fang Y."/>
            <person name="Liao Q."/>
        </authorList>
    </citation>
    <scope>NUCLEOTIDE SEQUENCE</scope>
    <source>
        <strain evidence="4">H3</strain>
        <tissue evidence="4">Leaf</tissue>
    </source>
</reference>
<comment type="caution">
    <text evidence="4">The sequence shown here is derived from an EMBL/GenBank/DDBJ whole genome shotgun (WGS) entry which is preliminary data.</text>
</comment>
<dbReference type="Proteomes" id="UP000886520">
    <property type="component" value="Chromosome 23"/>
</dbReference>
<accession>A0A9D4U580</accession>
<gene>
    <name evidence="4" type="ORF">GOP47_0024112</name>
</gene>
<comment type="similarity">
    <text evidence="1">Belongs to the UDP-glycosyltransferase family.</text>
</comment>
<dbReference type="PANTHER" id="PTHR48045:SF31">
    <property type="entry name" value="UDP-GLYCOSYLTRANSFERASE 76B1-LIKE"/>
    <property type="match status" value="1"/>
</dbReference>
<dbReference type="CDD" id="cd03784">
    <property type="entry name" value="GT1_Gtf-like"/>
    <property type="match status" value="1"/>
</dbReference>
<dbReference type="Gene3D" id="3.40.50.2000">
    <property type="entry name" value="Glycogen Phosphorylase B"/>
    <property type="match status" value="2"/>
</dbReference>
<dbReference type="EMBL" id="JABFUD020000023">
    <property type="protein sequence ID" value="KAI5061607.1"/>
    <property type="molecule type" value="Genomic_DNA"/>
</dbReference>
<organism evidence="4 5">
    <name type="scientific">Adiantum capillus-veneris</name>
    <name type="common">Maidenhair fern</name>
    <dbReference type="NCBI Taxonomy" id="13818"/>
    <lineage>
        <taxon>Eukaryota</taxon>
        <taxon>Viridiplantae</taxon>
        <taxon>Streptophyta</taxon>
        <taxon>Embryophyta</taxon>
        <taxon>Tracheophyta</taxon>
        <taxon>Polypodiopsida</taxon>
        <taxon>Polypodiidae</taxon>
        <taxon>Polypodiales</taxon>
        <taxon>Pteridineae</taxon>
        <taxon>Pteridaceae</taxon>
        <taxon>Vittarioideae</taxon>
        <taxon>Adiantum</taxon>
    </lineage>
</organism>
<dbReference type="GO" id="GO:0008194">
    <property type="term" value="F:UDP-glycosyltransferase activity"/>
    <property type="evidence" value="ECO:0007669"/>
    <property type="project" value="InterPro"/>
</dbReference>
<sequence>MVAPHVVVFPFPAQGHVNGAMDLSRKLALLGVSITFVCTEAYISSMLKQGFDAGGLPIRLHGLADGLPKEKSMTDTLDQVDVLIRVTESMGPALQELLNKLNMNEDQGRVACVVYDFMLWWVGRLGKELHIPAYIFYPMSTSFYSYLLHIPDFVSEGRLPLGPHTDLNDKSNMFKIPGFPSLHVSEVPDISWDPNPVCSFAYVLRCAARWRDATGMLLNTVYELEKEVVDGLMEKAPELDIKAVGPILPASFLRGESSMSKELAESADAQRCLKWLDEQPETSVLYVAFGTIACLSEAQAQELAMGLEASKERFLWVIRNPDPQQKGEERTQLLPSGFEKRTEGRGVVLWELAPQRKILAHRAIGGFLTHCGWNSTLEALCKGVPMLCCPMFADQGMNGRWVEEMVHTGELLKREGENSIVSRNEVERMTREVISRASPLRSSAARIQDVACHAALNATGSSCKNLQAFVKTLFPG</sequence>
<proteinExistence type="inferred from homology"/>